<dbReference type="Gene3D" id="3.10.105.10">
    <property type="entry name" value="Dipeptide-binding Protein, Domain 3"/>
    <property type="match status" value="1"/>
</dbReference>
<accession>A0A318SUF3</accession>
<reference evidence="6 7" key="1">
    <citation type="submission" date="2018-06" db="EMBL/GenBank/DDBJ databases">
        <title>Genomic Encyclopedia of Type Strains, Phase III (KMG-III): the genomes of soil and plant-associated and newly described type strains.</title>
        <authorList>
            <person name="Whitman W."/>
        </authorList>
    </citation>
    <scope>NUCLEOTIDE SEQUENCE [LARGE SCALE GENOMIC DNA]</scope>
    <source>
        <strain evidence="6 7">CECT 9025</strain>
    </source>
</reference>
<comment type="subcellular location">
    <subcellularLocation>
        <location evidence="1">Periplasm</location>
    </subcellularLocation>
</comment>
<evidence type="ECO:0000256" key="1">
    <source>
        <dbReference type="ARBA" id="ARBA00004418"/>
    </source>
</evidence>
<dbReference type="RefSeq" id="WP_110815098.1">
    <property type="nucleotide sequence ID" value="NZ_QJTE01000004.1"/>
</dbReference>
<dbReference type="EMBL" id="QJTE01000004">
    <property type="protein sequence ID" value="PYE82430.1"/>
    <property type="molecule type" value="Genomic_DNA"/>
</dbReference>
<dbReference type="CDD" id="cd08512">
    <property type="entry name" value="PBP2_NikA_DppA_OppA_like_7"/>
    <property type="match status" value="1"/>
</dbReference>
<evidence type="ECO:0000259" key="5">
    <source>
        <dbReference type="Pfam" id="PF00496"/>
    </source>
</evidence>
<dbReference type="Gene3D" id="3.90.76.10">
    <property type="entry name" value="Dipeptide-binding Protein, Domain 1"/>
    <property type="match status" value="1"/>
</dbReference>
<dbReference type="AlphaFoldDB" id="A0A318SUF3"/>
<protein>
    <submittedName>
        <fullName evidence="6">Peptide/nickel transport system substrate-binding protein</fullName>
    </submittedName>
</protein>
<evidence type="ECO:0000256" key="3">
    <source>
        <dbReference type="ARBA" id="ARBA00022448"/>
    </source>
</evidence>
<dbReference type="InterPro" id="IPR030678">
    <property type="entry name" value="Peptide/Ni-bd"/>
</dbReference>
<keyword evidence="7" id="KW-1185">Reference proteome</keyword>
<dbReference type="GO" id="GO:0043190">
    <property type="term" value="C:ATP-binding cassette (ABC) transporter complex"/>
    <property type="evidence" value="ECO:0007669"/>
    <property type="project" value="InterPro"/>
</dbReference>
<dbReference type="GO" id="GO:1904680">
    <property type="term" value="F:peptide transmembrane transporter activity"/>
    <property type="evidence" value="ECO:0007669"/>
    <property type="project" value="TreeGrafter"/>
</dbReference>
<dbReference type="Gene3D" id="3.40.190.10">
    <property type="entry name" value="Periplasmic binding protein-like II"/>
    <property type="match status" value="1"/>
</dbReference>
<evidence type="ECO:0000313" key="7">
    <source>
        <dbReference type="Proteomes" id="UP000248311"/>
    </source>
</evidence>
<comment type="similarity">
    <text evidence="2">Belongs to the bacterial solute-binding protein 5 family.</text>
</comment>
<dbReference type="Pfam" id="PF00496">
    <property type="entry name" value="SBP_bac_5"/>
    <property type="match status" value="1"/>
</dbReference>
<gene>
    <name evidence="6" type="ORF">DFP88_104186</name>
</gene>
<dbReference type="GO" id="GO:0015833">
    <property type="term" value="P:peptide transport"/>
    <property type="evidence" value="ECO:0007669"/>
    <property type="project" value="TreeGrafter"/>
</dbReference>
<dbReference type="InterPro" id="IPR000914">
    <property type="entry name" value="SBP_5_dom"/>
</dbReference>
<keyword evidence="4" id="KW-0732">Signal</keyword>
<evidence type="ECO:0000256" key="4">
    <source>
        <dbReference type="ARBA" id="ARBA00022729"/>
    </source>
</evidence>
<dbReference type="PANTHER" id="PTHR30290">
    <property type="entry name" value="PERIPLASMIC BINDING COMPONENT OF ABC TRANSPORTER"/>
    <property type="match status" value="1"/>
</dbReference>
<organism evidence="6 7">
    <name type="scientific">Pseudoroseicyclus aestuarii</name>
    <dbReference type="NCBI Taxonomy" id="1795041"/>
    <lineage>
        <taxon>Bacteria</taxon>
        <taxon>Pseudomonadati</taxon>
        <taxon>Pseudomonadota</taxon>
        <taxon>Alphaproteobacteria</taxon>
        <taxon>Rhodobacterales</taxon>
        <taxon>Paracoccaceae</taxon>
        <taxon>Pseudoroseicyclus</taxon>
    </lineage>
</organism>
<sequence length="536" mass="58061">MTRSISPGFLAGTSILAAALLPGLATAQERVLRLDESAVGEIDPAKGTDYADTVLAVNLYEPLVYPAQGEAGVQPWLASDWTIDGLTYEFTLRDGASFASGNPVTAGDVVWSFERLMAMGQGPASLFEGRVEGVEAVDDSTVRFTLTEPFAPFLSALVQLSVIDSTLAQEHLGEGPYGENGGYASDWISANSAGSGAYIIAEHDPQIETVLVPNPNYDGDPVDPAAPEQVTYRYSLEASTVRALMSRGEHDVTSQWLPPEVLKALNEEGGVHLETEPGGTGEYIMLNTRRAPLDDVNCRRALSLAYDYGTTLHLLTVTEGVAQGIPMSGPMPQGFYGSDPERRAPTQDMQAAQEALAECQYDPAEYPLDIAWIAEVPARERIALLMQATFSQLGFQVNVTRTPWALITQQVTDPETAPHAIEIAISARTPDPDSLAYNMFSSTLPPTWISSTYLADEEVDRLLEEGRSETDPEARAAIYDALSDRLRDLAPGIWAYEANPVYALRNGVSLPNLEQDDRRFAISGYGMLFKDAQIDG</sequence>
<keyword evidence="3" id="KW-0813">Transport</keyword>
<dbReference type="GO" id="GO:0030288">
    <property type="term" value="C:outer membrane-bounded periplasmic space"/>
    <property type="evidence" value="ECO:0007669"/>
    <property type="project" value="UniProtKB-ARBA"/>
</dbReference>
<feature type="domain" description="Solute-binding protein family 5" evidence="5">
    <location>
        <begin position="73"/>
        <end position="443"/>
    </location>
</feature>
<dbReference type="OrthoDB" id="9803988at2"/>
<name>A0A318SUF3_9RHOB</name>
<proteinExistence type="inferred from homology"/>
<evidence type="ECO:0000256" key="2">
    <source>
        <dbReference type="ARBA" id="ARBA00005695"/>
    </source>
</evidence>
<comment type="caution">
    <text evidence="6">The sequence shown here is derived from an EMBL/GenBank/DDBJ whole genome shotgun (WGS) entry which is preliminary data.</text>
</comment>
<dbReference type="Proteomes" id="UP000248311">
    <property type="component" value="Unassembled WGS sequence"/>
</dbReference>
<evidence type="ECO:0000313" key="6">
    <source>
        <dbReference type="EMBL" id="PYE82430.1"/>
    </source>
</evidence>
<dbReference type="PANTHER" id="PTHR30290:SF10">
    <property type="entry name" value="PERIPLASMIC OLIGOPEPTIDE-BINDING PROTEIN-RELATED"/>
    <property type="match status" value="1"/>
</dbReference>
<dbReference type="PIRSF" id="PIRSF002741">
    <property type="entry name" value="MppA"/>
    <property type="match status" value="1"/>
</dbReference>
<dbReference type="InterPro" id="IPR039424">
    <property type="entry name" value="SBP_5"/>
</dbReference>
<dbReference type="SUPFAM" id="SSF53850">
    <property type="entry name" value="Periplasmic binding protein-like II"/>
    <property type="match status" value="1"/>
</dbReference>